<name>A0A382Y5X9_9ZZZZ</name>
<accession>A0A382Y5X9</accession>
<evidence type="ECO:0000313" key="1">
    <source>
        <dbReference type="EMBL" id="SVD78429.1"/>
    </source>
</evidence>
<organism evidence="1">
    <name type="scientific">marine metagenome</name>
    <dbReference type="NCBI Taxonomy" id="408172"/>
    <lineage>
        <taxon>unclassified sequences</taxon>
        <taxon>metagenomes</taxon>
        <taxon>ecological metagenomes</taxon>
    </lineage>
</organism>
<sequence>MHFLAKIKYSGIFFLLGCFLVIPAQSLGQENPIGKVISVRGTVEYSPQSEAKPGEVKPVAFEPWEKVKKLQPVYAKDRFRTSRKSRLKLLFKDNSLMAL</sequence>
<dbReference type="EMBL" id="UINC01173042">
    <property type="protein sequence ID" value="SVD78429.1"/>
    <property type="molecule type" value="Genomic_DNA"/>
</dbReference>
<reference evidence="1" key="1">
    <citation type="submission" date="2018-05" db="EMBL/GenBank/DDBJ databases">
        <authorList>
            <person name="Lanie J.A."/>
            <person name="Ng W.-L."/>
            <person name="Kazmierczak K.M."/>
            <person name="Andrzejewski T.M."/>
            <person name="Davidsen T.M."/>
            <person name="Wayne K.J."/>
            <person name="Tettelin H."/>
            <person name="Glass J.I."/>
            <person name="Rusch D."/>
            <person name="Podicherti R."/>
            <person name="Tsui H.-C.T."/>
            <person name="Winkler M.E."/>
        </authorList>
    </citation>
    <scope>NUCLEOTIDE SEQUENCE</scope>
</reference>
<proteinExistence type="predicted"/>
<protein>
    <submittedName>
        <fullName evidence="1">Uncharacterized protein</fullName>
    </submittedName>
</protein>
<gene>
    <name evidence="1" type="ORF">METZ01_LOCUS431283</name>
</gene>
<feature type="non-terminal residue" evidence="1">
    <location>
        <position position="99"/>
    </location>
</feature>
<dbReference type="AlphaFoldDB" id="A0A382Y5X9"/>